<proteinExistence type="predicted"/>
<gene>
    <name evidence="3" type="ORF">DLM46_36180</name>
</gene>
<organism evidence="3 4">
    <name type="scientific">Paraburkholderia lacunae</name>
    <dbReference type="NCBI Taxonomy" id="2211104"/>
    <lineage>
        <taxon>Bacteria</taxon>
        <taxon>Pseudomonadati</taxon>
        <taxon>Pseudomonadota</taxon>
        <taxon>Betaproteobacteria</taxon>
        <taxon>Burkholderiales</taxon>
        <taxon>Burkholderiaceae</taxon>
        <taxon>Paraburkholderia</taxon>
    </lineage>
</organism>
<dbReference type="PROSITE" id="PS51257">
    <property type="entry name" value="PROKAR_LIPOPROTEIN"/>
    <property type="match status" value="1"/>
</dbReference>
<keyword evidence="4" id="KW-1185">Reference proteome</keyword>
<name>A0A370MWM0_9BURK</name>
<evidence type="ECO:0000259" key="2">
    <source>
        <dbReference type="Pfam" id="PF13924"/>
    </source>
</evidence>
<protein>
    <recommendedName>
        <fullName evidence="2">Lipocalin-like domain-containing protein</fullName>
    </recommendedName>
</protein>
<feature type="chain" id="PRO_5016878067" description="Lipocalin-like domain-containing protein" evidence="1">
    <location>
        <begin position="20"/>
        <end position="159"/>
    </location>
</feature>
<evidence type="ECO:0000256" key="1">
    <source>
        <dbReference type="SAM" id="SignalP"/>
    </source>
</evidence>
<dbReference type="Proteomes" id="UP000254875">
    <property type="component" value="Unassembled WGS sequence"/>
</dbReference>
<accession>A0A370MWM0</accession>
<dbReference type="Pfam" id="PF13924">
    <property type="entry name" value="Lipocalin_5"/>
    <property type="match status" value="1"/>
</dbReference>
<dbReference type="RefSeq" id="WP_115109335.1">
    <property type="nucleotide sequence ID" value="NZ_QHKS01000046.1"/>
</dbReference>
<dbReference type="OrthoDB" id="118834at2"/>
<evidence type="ECO:0000313" key="3">
    <source>
        <dbReference type="EMBL" id="RDJ97790.1"/>
    </source>
</evidence>
<feature type="signal peptide" evidence="1">
    <location>
        <begin position="1"/>
        <end position="19"/>
    </location>
</feature>
<dbReference type="EMBL" id="QHKS01000046">
    <property type="protein sequence ID" value="RDJ97790.1"/>
    <property type="molecule type" value="Genomic_DNA"/>
</dbReference>
<keyword evidence="1" id="KW-0732">Signal</keyword>
<dbReference type="InterPro" id="IPR024311">
    <property type="entry name" value="Lipocalin-like"/>
</dbReference>
<feature type="domain" description="Lipocalin-like" evidence="2">
    <location>
        <begin position="25"/>
        <end position="157"/>
    </location>
</feature>
<reference evidence="4" key="1">
    <citation type="submission" date="2018-05" db="EMBL/GenBank/DDBJ databases">
        <authorList>
            <person name="Feng T."/>
        </authorList>
    </citation>
    <scope>NUCLEOTIDE SEQUENCE [LARGE SCALE GENOMIC DNA]</scope>
    <source>
        <strain evidence="4">S27</strain>
    </source>
</reference>
<evidence type="ECO:0000313" key="4">
    <source>
        <dbReference type="Proteomes" id="UP000254875"/>
    </source>
</evidence>
<dbReference type="AlphaFoldDB" id="A0A370MWM0"/>
<comment type="caution">
    <text evidence="3">The sequence shown here is derived from an EMBL/GenBank/DDBJ whole genome shotgun (WGS) entry which is preliminary data.</text>
</comment>
<sequence>MRNIVMALIFIAISCAASAEDGFGGTYKLVSATRMIVETGETKDAYGKNPKGYIMYGSDGRMLVLITHDGRSKPSRTDMTDQDRADQYRTLNTYGGTYTFHGDSVEHHIDIAGNESRVGTTEIREVKRDGDRLIYTTKPQPFSSDGKLSVITLVWEKLK</sequence>